<dbReference type="EMBL" id="JASTZU010000030">
    <property type="protein sequence ID" value="MDL4840520.1"/>
    <property type="molecule type" value="Genomic_DNA"/>
</dbReference>
<comment type="caution">
    <text evidence="1">The sequence shown here is derived from an EMBL/GenBank/DDBJ whole genome shotgun (WGS) entry which is preliminary data.</text>
</comment>
<gene>
    <name evidence="1" type="ORF">QQS35_08690</name>
</gene>
<proteinExistence type="predicted"/>
<organism evidence="1 2">
    <name type="scientific">Aquibacillus rhizosphaerae</name>
    <dbReference type="NCBI Taxonomy" id="3051431"/>
    <lineage>
        <taxon>Bacteria</taxon>
        <taxon>Bacillati</taxon>
        <taxon>Bacillota</taxon>
        <taxon>Bacilli</taxon>
        <taxon>Bacillales</taxon>
        <taxon>Bacillaceae</taxon>
        <taxon>Aquibacillus</taxon>
    </lineage>
</organism>
<keyword evidence="2" id="KW-1185">Reference proteome</keyword>
<dbReference type="Proteomes" id="UP001235343">
    <property type="component" value="Unassembled WGS sequence"/>
</dbReference>
<evidence type="ECO:0000313" key="2">
    <source>
        <dbReference type="Proteomes" id="UP001235343"/>
    </source>
</evidence>
<sequence>MDEALNKKMDNAIPVIKHFWRALENKKVEAGDSSWILKFGGMEPSPASFL</sequence>
<reference evidence="1 2" key="1">
    <citation type="submission" date="2023-06" db="EMBL/GenBank/DDBJ databases">
        <title>Aquibacillus rhizosphaerae LR5S19.</title>
        <authorList>
            <person name="Sun J.-Q."/>
        </authorList>
    </citation>
    <scope>NUCLEOTIDE SEQUENCE [LARGE SCALE GENOMIC DNA]</scope>
    <source>
        <strain evidence="1 2">LR5S19</strain>
    </source>
</reference>
<dbReference type="RefSeq" id="WP_285931588.1">
    <property type="nucleotide sequence ID" value="NZ_JASTZU010000030.1"/>
</dbReference>
<protein>
    <submittedName>
        <fullName evidence="1">Uncharacterized protein</fullName>
    </submittedName>
</protein>
<evidence type="ECO:0000313" key="1">
    <source>
        <dbReference type="EMBL" id="MDL4840520.1"/>
    </source>
</evidence>
<name>A0ABT7L7E6_9BACI</name>
<accession>A0ABT7L7E6</accession>